<name>A0A1D8N5F8_YARLL</name>
<evidence type="ECO:0008006" key="4">
    <source>
        <dbReference type="Google" id="ProtNLM"/>
    </source>
</evidence>
<dbReference type="AlphaFoldDB" id="A0A1D8N5F8"/>
<dbReference type="InterPro" id="IPR032704">
    <property type="entry name" value="Cms1"/>
</dbReference>
<dbReference type="Proteomes" id="UP000182444">
    <property type="component" value="Chromosome 1A"/>
</dbReference>
<sequence length="260" mass="29130">MAFTASDELDDGLAYTFDTHSDTEAADLAPLEDEEEEIVKTKKRVLPESNGDKPQKKKKKTKNESAVEKKKEKAENYSQAKVELALKDSAMIADFIAAKVRAKNPDLSNIEINELTISEKQIKETASWRTPRVDDKLARFLEKNACDKWTIVLSISAIRVCDVHRNLKPLKAGSIKFIKKNTIKNDTIAVEKTQASVGVATPGRLLRLLDSKVLTPKDIKAIVVESTYLDSKKNSVWDLEETIPAIKRVLDESDAKVMLY</sequence>
<dbReference type="PANTHER" id="PTHR24030:SF0">
    <property type="entry name" value="PROTEIN CMSS1"/>
    <property type="match status" value="1"/>
</dbReference>
<feature type="compositionally biased region" description="Basic and acidic residues" evidence="1">
    <location>
        <begin position="62"/>
        <end position="73"/>
    </location>
</feature>
<dbReference type="Pfam" id="PF14617">
    <property type="entry name" value="CMS1"/>
    <property type="match status" value="1"/>
</dbReference>
<dbReference type="KEGG" id="yli:2906071"/>
<dbReference type="PANTHER" id="PTHR24030">
    <property type="entry name" value="PROTEIN CMSS1"/>
    <property type="match status" value="1"/>
</dbReference>
<dbReference type="VEuPathDB" id="FungiDB:YALI1_A20129g"/>
<gene>
    <name evidence="2" type="ORF">YALI1_A20129g</name>
</gene>
<reference evidence="2 3" key="1">
    <citation type="journal article" date="2016" name="PLoS ONE">
        <title>Sequence Assembly of Yarrowia lipolytica Strain W29/CLIB89 Shows Transposable Element Diversity.</title>
        <authorList>
            <person name="Magnan C."/>
            <person name="Yu J."/>
            <person name="Chang I."/>
            <person name="Jahn E."/>
            <person name="Kanomata Y."/>
            <person name="Wu J."/>
            <person name="Zeller M."/>
            <person name="Oakes M."/>
            <person name="Baldi P."/>
            <person name="Sandmeyer S."/>
        </authorList>
    </citation>
    <scope>NUCLEOTIDE SEQUENCE [LARGE SCALE GENOMIC DNA]</scope>
    <source>
        <strain evidence="3">CLIB89(W29)</strain>
    </source>
</reference>
<dbReference type="EMBL" id="CP017553">
    <property type="protein sequence ID" value="AOW00871.1"/>
    <property type="molecule type" value="Genomic_DNA"/>
</dbReference>
<dbReference type="VEuPathDB" id="FungiDB:YALI0_A19140g"/>
<dbReference type="OMA" id="DHFAQKA"/>
<dbReference type="RefSeq" id="XP_500232.3">
    <property type="nucleotide sequence ID" value="XM_500232.3"/>
</dbReference>
<dbReference type="GO" id="GO:0005634">
    <property type="term" value="C:nucleus"/>
    <property type="evidence" value="ECO:0007669"/>
    <property type="project" value="TreeGrafter"/>
</dbReference>
<dbReference type="GO" id="GO:0030686">
    <property type="term" value="C:90S preribosome"/>
    <property type="evidence" value="ECO:0007669"/>
    <property type="project" value="TreeGrafter"/>
</dbReference>
<evidence type="ECO:0000256" key="1">
    <source>
        <dbReference type="SAM" id="MobiDB-lite"/>
    </source>
</evidence>
<accession>A0A1D8N5F8</accession>
<evidence type="ECO:0000313" key="2">
    <source>
        <dbReference type="EMBL" id="AOW00871.1"/>
    </source>
</evidence>
<protein>
    <recommendedName>
        <fullName evidence="4">Protein CMS1</fullName>
    </recommendedName>
</protein>
<dbReference type="eggNOG" id="KOG3089">
    <property type="taxonomic scope" value="Eukaryota"/>
</dbReference>
<proteinExistence type="predicted"/>
<evidence type="ECO:0000313" key="3">
    <source>
        <dbReference type="Proteomes" id="UP000182444"/>
    </source>
</evidence>
<dbReference type="GeneID" id="2906071"/>
<feature type="region of interest" description="Disordered" evidence="1">
    <location>
        <begin position="1"/>
        <end position="73"/>
    </location>
</feature>
<organism evidence="2 3">
    <name type="scientific">Yarrowia lipolytica</name>
    <name type="common">Candida lipolytica</name>
    <dbReference type="NCBI Taxonomy" id="4952"/>
    <lineage>
        <taxon>Eukaryota</taxon>
        <taxon>Fungi</taxon>
        <taxon>Dikarya</taxon>
        <taxon>Ascomycota</taxon>
        <taxon>Saccharomycotina</taxon>
        <taxon>Dipodascomycetes</taxon>
        <taxon>Dipodascales</taxon>
        <taxon>Dipodascales incertae sedis</taxon>
        <taxon>Yarrowia</taxon>
    </lineage>
</organism>